<accession>A0A0F9VTK7</accession>
<comment type="caution">
    <text evidence="1">The sequence shown here is derived from an EMBL/GenBank/DDBJ whole genome shotgun (WGS) entry which is preliminary data.</text>
</comment>
<evidence type="ECO:0000313" key="1">
    <source>
        <dbReference type="EMBL" id="KKN69103.1"/>
    </source>
</evidence>
<organism evidence="1">
    <name type="scientific">marine sediment metagenome</name>
    <dbReference type="NCBI Taxonomy" id="412755"/>
    <lineage>
        <taxon>unclassified sequences</taxon>
        <taxon>metagenomes</taxon>
        <taxon>ecological metagenomes</taxon>
    </lineage>
</organism>
<dbReference type="EMBL" id="LAZR01000432">
    <property type="protein sequence ID" value="KKN69103.1"/>
    <property type="molecule type" value="Genomic_DNA"/>
</dbReference>
<name>A0A0F9VTK7_9ZZZZ</name>
<sequence length="318" mass="35918">MEQTTNSARYEIVMLDDYGYWTNDLGDNTPLTKEEASETIEGLRDVGYATSIFSIRPIDFECTGHSGDCAPSCWDGEVYNPTCECNCGCDDDDSDNYSDDCGTVVCDTCTTYFDDDGEMVCSRMTDDFTKCHVCDAKIEWSGILTGQPGTANHRIGGCKCGDKAWGERELGNWGNYGYEADEDEIEMRKIVDDIIAESQEPGAFHGSLSIYEDQSEAIARLLDLRDEVCDNWTGYAKDKLQFYWQTWLSLRPMDKEDPDDMAEWNWDLHGHNPADLYIVVDEGGQNRYIASKTEVDAAWEEALTYEQFHELHSAVDVC</sequence>
<dbReference type="AlphaFoldDB" id="A0A0F9VTK7"/>
<protein>
    <submittedName>
        <fullName evidence="1">Uncharacterized protein</fullName>
    </submittedName>
</protein>
<gene>
    <name evidence="1" type="ORF">LCGC14_0443920</name>
</gene>
<reference evidence="1" key="1">
    <citation type="journal article" date="2015" name="Nature">
        <title>Complex archaea that bridge the gap between prokaryotes and eukaryotes.</title>
        <authorList>
            <person name="Spang A."/>
            <person name="Saw J.H."/>
            <person name="Jorgensen S.L."/>
            <person name="Zaremba-Niedzwiedzka K."/>
            <person name="Martijn J."/>
            <person name="Lind A.E."/>
            <person name="van Eijk R."/>
            <person name="Schleper C."/>
            <person name="Guy L."/>
            <person name="Ettema T.J."/>
        </authorList>
    </citation>
    <scope>NUCLEOTIDE SEQUENCE</scope>
</reference>
<proteinExistence type="predicted"/>